<proteinExistence type="predicted"/>
<accession>A0ABW1SPX1</accession>
<dbReference type="SUPFAM" id="SSF53474">
    <property type="entry name" value="alpha/beta-Hydrolases"/>
    <property type="match status" value="1"/>
</dbReference>
<dbReference type="RefSeq" id="WP_125691121.1">
    <property type="nucleotide sequence ID" value="NZ_JBHSSK010000009.1"/>
</dbReference>
<reference evidence="4" key="1">
    <citation type="journal article" date="2019" name="Int. J. Syst. Evol. Microbiol.">
        <title>The Global Catalogue of Microorganisms (GCM) 10K type strain sequencing project: providing services to taxonomists for standard genome sequencing and annotation.</title>
        <authorList>
            <consortium name="The Broad Institute Genomics Platform"/>
            <consortium name="The Broad Institute Genome Sequencing Center for Infectious Disease"/>
            <person name="Wu L."/>
            <person name="Ma J."/>
        </authorList>
    </citation>
    <scope>NUCLEOTIDE SEQUENCE [LARGE SCALE GENOMIC DNA]</scope>
    <source>
        <strain evidence="4">CCM 8905</strain>
    </source>
</reference>
<dbReference type="Gene3D" id="2.120.10.30">
    <property type="entry name" value="TolB, C-terminal domain"/>
    <property type="match status" value="1"/>
</dbReference>
<keyword evidence="1" id="KW-0378">Hydrolase</keyword>
<evidence type="ECO:0000313" key="4">
    <source>
        <dbReference type="Proteomes" id="UP001596254"/>
    </source>
</evidence>
<name>A0ABW1SPX1_9LACO</name>
<comment type="caution">
    <text evidence="3">The sequence shown here is derived from an EMBL/GenBank/DDBJ whole genome shotgun (WGS) entry which is preliminary data.</text>
</comment>
<dbReference type="SUPFAM" id="SSF82171">
    <property type="entry name" value="DPP6 N-terminal domain-like"/>
    <property type="match status" value="1"/>
</dbReference>
<dbReference type="PANTHER" id="PTHR42776:SF27">
    <property type="entry name" value="DIPEPTIDYL PEPTIDASE FAMILY MEMBER 6"/>
    <property type="match status" value="1"/>
</dbReference>
<gene>
    <name evidence="3" type="ORF">ACFP1G_03520</name>
</gene>
<dbReference type="Pfam" id="PF00326">
    <property type="entry name" value="Peptidase_S9"/>
    <property type="match status" value="1"/>
</dbReference>
<sequence>MSKSVSAQDLFKLVALSQPLASDGQVFFVENGVDQASNGYVSQIKRLSVTGGTQDVAVNGRLNLQPTVAGESLYYTAIVDQAKAQLFRVPVTGGEPTAVTTSTPNEAVNTVIAAADGTSIFFKTTQTAERPKLPNTEAFPQPRHVENLINKADGYGWLPLDVVYRLRRYQPSTGVVEEIFQQGHDFDLTSVSADGRYVSYLVDDRPADDTDFSRGVSVLDVQTGETVDLTTTLPKARFSDATLSPDGRRVALVGDDGSFGRHTVANLYLVNRESGELVNRTAELDADLVPDFAGDFVQHPSGKLVRWLTDEDVVFAAAFHGRSQLYVANATDLHLIDDTARQIVDFDVVDAQHIVAAVSYQDKPSELLRLSVKTGEERVLYDPNAAYEDTHEFAHAQRFDFESDDGQPLEGWYLPAQTQAAKEPVLLYVHGGPHANYGETFFYEFQVHASRGFGVVFFNPRGSTSYGQAFEDDVNGHYGENDYDDVMKGLDVALQRFPQLDASRQYIAGGSYGGFMTTWAVGHTKRFAAAVAQRAVTNWISLFGISDIGFYFNPEELGVDLFAKGGLESYWKQSPLAYAQNVTTPIRLLHGEWDMRCPISQSEEFFTAIKRNGVDADFLRYPQSFHGISRSGLPSLRIQRIDDMTEWFVAHPAVQK</sequence>
<dbReference type="PANTHER" id="PTHR42776">
    <property type="entry name" value="SERINE PEPTIDASE S9 FAMILY MEMBER"/>
    <property type="match status" value="1"/>
</dbReference>
<dbReference type="EMBL" id="JBHSSK010000009">
    <property type="protein sequence ID" value="MFC6206549.1"/>
    <property type="molecule type" value="Genomic_DNA"/>
</dbReference>
<protein>
    <submittedName>
        <fullName evidence="3">S9 family peptidase</fullName>
    </submittedName>
</protein>
<organism evidence="3 4">
    <name type="scientific">Levilactobacillus tongjiangensis</name>
    <dbReference type="NCBI Taxonomy" id="2486023"/>
    <lineage>
        <taxon>Bacteria</taxon>
        <taxon>Bacillati</taxon>
        <taxon>Bacillota</taxon>
        <taxon>Bacilli</taxon>
        <taxon>Lactobacillales</taxon>
        <taxon>Lactobacillaceae</taxon>
        <taxon>Levilactobacillus</taxon>
    </lineage>
</organism>
<dbReference type="InterPro" id="IPR001375">
    <property type="entry name" value="Peptidase_S9_cat"/>
</dbReference>
<evidence type="ECO:0000313" key="3">
    <source>
        <dbReference type="EMBL" id="MFC6206549.1"/>
    </source>
</evidence>
<keyword evidence="4" id="KW-1185">Reference proteome</keyword>
<feature type="domain" description="Peptidase S9 prolyl oligopeptidase catalytic" evidence="2">
    <location>
        <begin position="441"/>
        <end position="651"/>
    </location>
</feature>
<dbReference type="Proteomes" id="UP001596254">
    <property type="component" value="Unassembled WGS sequence"/>
</dbReference>
<dbReference type="InterPro" id="IPR029058">
    <property type="entry name" value="AB_hydrolase_fold"/>
</dbReference>
<evidence type="ECO:0000259" key="2">
    <source>
        <dbReference type="Pfam" id="PF00326"/>
    </source>
</evidence>
<dbReference type="Gene3D" id="3.40.50.1820">
    <property type="entry name" value="alpha/beta hydrolase"/>
    <property type="match status" value="1"/>
</dbReference>
<dbReference type="InterPro" id="IPR011042">
    <property type="entry name" value="6-blade_b-propeller_TolB-like"/>
</dbReference>
<evidence type="ECO:0000256" key="1">
    <source>
        <dbReference type="ARBA" id="ARBA00022801"/>
    </source>
</evidence>